<dbReference type="GO" id="GO:0005829">
    <property type="term" value="C:cytosol"/>
    <property type="evidence" value="ECO:0007669"/>
    <property type="project" value="TreeGrafter"/>
</dbReference>
<sequence>MGELPQNWEVRFSKTRNLPYYYNSTTKVSQWEPPVGFTGRLPPGTEVRASHILVKHTQSRRPSSWKQAEITRSKEEAEALLRGFQKSIKSGEKTLGEIATTESDCSSASRKGDLGYFGRGQMQAAFEEAAFGLDVDEMSDLVYTDSGVHLILRTA</sequence>
<accession>A0A4P9Y199</accession>
<evidence type="ECO:0000256" key="4">
    <source>
        <dbReference type="PROSITE-ProRule" id="PRU00278"/>
    </source>
</evidence>
<dbReference type="GO" id="GO:0005634">
    <property type="term" value="C:nucleus"/>
    <property type="evidence" value="ECO:0007669"/>
    <property type="project" value="TreeGrafter"/>
</dbReference>
<evidence type="ECO:0000256" key="5">
    <source>
        <dbReference type="RuleBase" id="RU363014"/>
    </source>
</evidence>
<keyword evidence="9" id="KW-1185">Reference proteome</keyword>
<dbReference type="InterPro" id="IPR001202">
    <property type="entry name" value="WW_dom"/>
</dbReference>
<dbReference type="PROSITE" id="PS01159">
    <property type="entry name" value="WW_DOMAIN_1"/>
    <property type="match status" value="1"/>
</dbReference>
<dbReference type="Pfam" id="PF00397">
    <property type="entry name" value="WW"/>
    <property type="match status" value="1"/>
</dbReference>
<evidence type="ECO:0000256" key="2">
    <source>
        <dbReference type="ARBA" id="ARBA00023110"/>
    </source>
</evidence>
<keyword evidence="2 4" id="KW-0697">Rotamase</keyword>
<dbReference type="InterPro" id="IPR000297">
    <property type="entry name" value="PPIase_PpiC"/>
</dbReference>
<dbReference type="SUPFAM" id="SSF54534">
    <property type="entry name" value="FKBP-like"/>
    <property type="match status" value="1"/>
</dbReference>
<proteinExistence type="predicted"/>
<comment type="catalytic activity">
    <reaction evidence="1 5">
        <text>[protein]-peptidylproline (omega=180) = [protein]-peptidylproline (omega=0)</text>
        <dbReference type="Rhea" id="RHEA:16237"/>
        <dbReference type="Rhea" id="RHEA-COMP:10747"/>
        <dbReference type="Rhea" id="RHEA-COMP:10748"/>
        <dbReference type="ChEBI" id="CHEBI:83833"/>
        <dbReference type="ChEBI" id="CHEBI:83834"/>
        <dbReference type="EC" id="5.2.1.8"/>
    </reaction>
</comment>
<evidence type="ECO:0000256" key="1">
    <source>
        <dbReference type="ARBA" id="ARBA00000971"/>
    </source>
</evidence>
<dbReference type="Gene3D" id="2.20.70.10">
    <property type="match status" value="1"/>
</dbReference>
<evidence type="ECO:0000259" key="7">
    <source>
        <dbReference type="PROSITE" id="PS50198"/>
    </source>
</evidence>
<dbReference type="GO" id="GO:0003755">
    <property type="term" value="F:peptidyl-prolyl cis-trans isomerase activity"/>
    <property type="evidence" value="ECO:0007669"/>
    <property type="project" value="UniProtKB-UniRule"/>
</dbReference>
<feature type="domain" description="WW" evidence="6">
    <location>
        <begin position="2"/>
        <end position="36"/>
    </location>
</feature>
<dbReference type="Gene3D" id="3.10.50.40">
    <property type="match status" value="1"/>
</dbReference>
<protein>
    <recommendedName>
        <fullName evidence="5">Peptidyl-prolyl cis-trans isomerase</fullName>
        <ecNumber evidence="5">5.2.1.8</ecNumber>
    </recommendedName>
</protein>
<dbReference type="Pfam" id="PF00639">
    <property type="entry name" value="Rotamase"/>
    <property type="match status" value="1"/>
</dbReference>
<dbReference type="PANTHER" id="PTHR10657:SF4">
    <property type="entry name" value="PEPTIDYL-PROLYL CIS-TRANS ISOMERASE-RELATED"/>
    <property type="match status" value="1"/>
</dbReference>
<dbReference type="InterPro" id="IPR051370">
    <property type="entry name" value="PPIase_Pin1"/>
</dbReference>
<dbReference type="PROSITE" id="PS50198">
    <property type="entry name" value="PPIC_PPIASE_2"/>
    <property type="match status" value="1"/>
</dbReference>
<dbReference type="CDD" id="cd00201">
    <property type="entry name" value="WW"/>
    <property type="match status" value="1"/>
</dbReference>
<evidence type="ECO:0000256" key="3">
    <source>
        <dbReference type="ARBA" id="ARBA00023235"/>
    </source>
</evidence>
<keyword evidence="3 4" id="KW-0413">Isomerase</keyword>
<dbReference type="PROSITE" id="PS50020">
    <property type="entry name" value="WW_DOMAIN_2"/>
    <property type="match status" value="1"/>
</dbReference>
<gene>
    <name evidence="8" type="ORF">BJ684DRAFT_17619</name>
</gene>
<evidence type="ECO:0000259" key="6">
    <source>
        <dbReference type="PROSITE" id="PS50020"/>
    </source>
</evidence>
<dbReference type="InterPro" id="IPR046357">
    <property type="entry name" value="PPIase_dom_sf"/>
</dbReference>
<dbReference type="AlphaFoldDB" id="A0A4P9Y199"/>
<dbReference type="OrthoDB" id="2530521at2759"/>
<dbReference type="PANTHER" id="PTHR10657">
    <property type="entry name" value="PEPTIDYL-PROLYL CIS-TRANS ISOMERASE"/>
    <property type="match status" value="1"/>
</dbReference>
<reference evidence="9" key="1">
    <citation type="journal article" date="2018" name="Nat. Microbiol.">
        <title>Leveraging single-cell genomics to expand the fungal tree of life.</title>
        <authorList>
            <person name="Ahrendt S.R."/>
            <person name="Quandt C.A."/>
            <person name="Ciobanu D."/>
            <person name="Clum A."/>
            <person name="Salamov A."/>
            <person name="Andreopoulos B."/>
            <person name="Cheng J.F."/>
            <person name="Woyke T."/>
            <person name="Pelin A."/>
            <person name="Henrissat B."/>
            <person name="Reynolds N.K."/>
            <person name="Benny G.L."/>
            <person name="Smith M.E."/>
            <person name="James T.Y."/>
            <person name="Grigoriev I.V."/>
        </authorList>
    </citation>
    <scope>NUCLEOTIDE SEQUENCE [LARGE SCALE GENOMIC DNA]</scope>
</reference>
<dbReference type="EC" id="5.2.1.8" evidence="5"/>
<organism evidence="8 9">
    <name type="scientific">Piptocephalis cylindrospora</name>
    <dbReference type="NCBI Taxonomy" id="1907219"/>
    <lineage>
        <taxon>Eukaryota</taxon>
        <taxon>Fungi</taxon>
        <taxon>Fungi incertae sedis</taxon>
        <taxon>Zoopagomycota</taxon>
        <taxon>Zoopagomycotina</taxon>
        <taxon>Zoopagomycetes</taxon>
        <taxon>Zoopagales</taxon>
        <taxon>Piptocephalidaceae</taxon>
        <taxon>Piptocephalis</taxon>
    </lineage>
</organism>
<dbReference type="FunFam" id="3.10.50.40:FF:000026">
    <property type="entry name" value="Peptidyl-prolyl cis-trans isomerase"/>
    <property type="match status" value="1"/>
</dbReference>
<name>A0A4P9Y199_9FUNG</name>
<feature type="domain" description="PpiC" evidence="7">
    <location>
        <begin position="44"/>
        <end position="155"/>
    </location>
</feature>
<dbReference type="SUPFAM" id="SSF51045">
    <property type="entry name" value="WW domain"/>
    <property type="match status" value="1"/>
</dbReference>
<dbReference type="EMBL" id="KZ988629">
    <property type="protein sequence ID" value="RKP11831.1"/>
    <property type="molecule type" value="Genomic_DNA"/>
</dbReference>
<evidence type="ECO:0000313" key="8">
    <source>
        <dbReference type="EMBL" id="RKP11831.1"/>
    </source>
</evidence>
<dbReference type="InterPro" id="IPR036020">
    <property type="entry name" value="WW_dom_sf"/>
</dbReference>
<dbReference type="GO" id="GO:0060261">
    <property type="term" value="P:positive regulation of transcription initiation by RNA polymerase II"/>
    <property type="evidence" value="ECO:0007669"/>
    <property type="project" value="UniProtKB-ARBA"/>
</dbReference>
<evidence type="ECO:0000313" key="9">
    <source>
        <dbReference type="Proteomes" id="UP000267251"/>
    </source>
</evidence>
<dbReference type="Proteomes" id="UP000267251">
    <property type="component" value="Unassembled WGS sequence"/>
</dbReference>
<dbReference type="SMART" id="SM00456">
    <property type="entry name" value="WW"/>
    <property type="match status" value="1"/>
</dbReference>